<gene>
    <name evidence="2" type="ORF">BANT918_02220</name>
</gene>
<accession>A0A2H1K9I1</accession>
<dbReference type="AlphaFoldDB" id="A0A2H1K9I1"/>
<protein>
    <recommendedName>
        <fullName evidence="4">Lipoprotein</fullName>
    </recommendedName>
</protein>
<evidence type="ECO:0000256" key="1">
    <source>
        <dbReference type="SAM" id="MobiDB-lite"/>
    </source>
</evidence>
<name>A0A2H1K9I1_9MICO</name>
<feature type="region of interest" description="Disordered" evidence="1">
    <location>
        <begin position="40"/>
        <end position="63"/>
    </location>
</feature>
<evidence type="ECO:0000313" key="3">
    <source>
        <dbReference type="Proteomes" id="UP000234433"/>
    </source>
</evidence>
<dbReference type="PROSITE" id="PS51257">
    <property type="entry name" value="PROKAR_LIPOPROTEIN"/>
    <property type="match status" value="1"/>
</dbReference>
<sequence length="213" mass="22675">MKTGLGGRIRYRTTTSIALTAALALPLVLSGCEDHSPVAAPTSTLPAKDPTAASPAADPQPTIPAYETELDLSPEETEAVEGALVAFEGFFRSVNSAYSGNFETADDFPKFASGDALESIKGDAQVVKDGTYQFAGNISPSKIAIDDVKSADGSKDVNIVSVNFCFDLTEWSLHPTDEADTTSNSDFVTMEHTIEKTSSGWRVAEQSLKEKRC</sequence>
<organism evidence="2 3">
    <name type="scientific">Brevibacterium antiquum CNRZ 918</name>
    <dbReference type="NCBI Taxonomy" id="1255637"/>
    <lineage>
        <taxon>Bacteria</taxon>
        <taxon>Bacillati</taxon>
        <taxon>Actinomycetota</taxon>
        <taxon>Actinomycetes</taxon>
        <taxon>Micrococcales</taxon>
        <taxon>Brevibacteriaceae</taxon>
        <taxon>Brevibacterium</taxon>
    </lineage>
</organism>
<dbReference type="RefSeq" id="WP_145996976.1">
    <property type="nucleotide sequence ID" value="NZ_FXZD01000007.1"/>
</dbReference>
<evidence type="ECO:0000313" key="2">
    <source>
        <dbReference type="EMBL" id="SMX96431.1"/>
    </source>
</evidence>
<dbReference type="EMBL" id="FXZD01000007">
    <property type="protein sequence ID" value="SMX96431.1"/>
    <property type="molecule type" value="Genomic_DNA"/>
</dbReference>
<evidence type="ECO:0008006" key="4">
    <source>
        <dbReference type="Google" id="ProtNLM"/>
    </source>
</evidence>
<dbReference type="Proteomes" id="UP000234433">
    <property type="component" value="Unassembled WGS sequence"/>
</dbReference>
<dbReference type="OrthoDB" id="4803327at2"/>
<reference evidence="2 3" key="1">
    <citation type="submission" date="2017-03" db="EMBL/GenBank/DDBJ databases">
        <authorList>
            <person name="Afonso C.L."/>
            <person name="Miller P.J."/>
            <person name="Scott M.A."/>
            <person name="Spackman E."/>
            <person name="Goraichik I."/>
            <person name="Dimitrov K.M."/>
            <person name="Suarez D.L."/>
            <person name="Swayne D.E."/>
        </authorList>
    </citation>
    <scope>NUCLEOTIDE SEQUENCE [LARGE SCALE GENOMIC DNA]</scope>
    <source>
        <strain evidence="2 3">CNRZ 918</strain>
    </source>
</reference>
<proteinExistence type="predicted"/>